<keyword evidence="4" id="KW-1185">Reference proteome</keyword>
<feature type="transmembrane region" description="Helical" evidence="1">
    <location>
        <begin position="130"/>
        <end position="149"/>
    </location>
</feature>
<proteinExistence type="predicted"/>
<evidence type="ECO:0000313" key="4">
    <source>
        <dbReference type="Proteomes" id="UP001141422"/>
    </source>
</evidence>
<reference evidence="3" key="1">
    <citation type="submission" date="2022-12" db="EMBL/GenBank/DDBJ databases">
        <title>Isolation and characterisation of novel Methanocorpusculum spp. from native Australian herbivores indicates the genus is ancestrally host-associated.</title>
        <authorList>
            <person name="Volmer J.G."/>
            <person name="Soo R.M."/>
            <person name="Evans P.N."/>
            <person name="Hoedt E.C."/>
            <person name="Astorga Alsina A.L."/>
            <person name="Woodcroft B.J."/>
            <person name="Tyson G.W."/>
            <person name="Hugenholtz P."/>
            <person name="Morrison M."/>
        </authorList>
    </citation>
    <scope>NUCLEOTIDE SEQUENCE</scope>
    <source>
        <strain evidence="3">MG</strain>
    </source>
</reference>
<feature type="transmembrane region" description="Helical" evidence="1">
    <location>
        <begin position="173"/>
        <end position="191"/>
    </location>
</feature>
<feature type="transmembrane region" description="Helical" evidence="1">
    <location>
        <begin position="77"/>
        <end position="98"/>
    </location>
</feature>
<protein>
    <submittedName>
        <fullName evidence="3">Heparan-alpha-glucosaminide N-acetyltransferase</fullName>
    </submittedName>
</protein>
<gene>
    <name evidence="3" type="ORF">O0S10_09320</name>
</gene>
<dbReference type="InterPro" id="IPR012429">
    <property type="entry name" value="HGSNAT_cat"/>
</dbReference>
<feature type="transmembrane region" description="Helical" evidence="1">
    <location>
        <begin position="12"/>
        <end position="31"/>
    </location>
</feature>
<keyword evidence="1" id="KW-1133">Transmembrane helix</keyword>
<comment type="caution">
    <text evidence="3">The sequence shown here is derived from an EMBL/GenBank/DDBJ whole genome shotgun (WGS) entry which is preliminary data.</text>
</comment>
<sequence length="243" mass="26453">MGRYWELDAGRGVAILLMIGYHILFQLSFFAPEQIPWFNPYVLTGAPIAFLFVTIAGISLVLFTAKEENLPKTAKKMVVRGIYILCFAAAITAGSWLIFPSEVVVFGILHLIGCATILAIPFVVLKIRSWITLGFGLIVIAISPLLAYVRGPAYLIPFGITPVGFATLDYEPLIPWFGVLLIGVALGSVLYKGGVRCKALERLGEIPKAAVPVAFLGRHSLFIYLIHNPIIFGLLFAAGFVSV</sequence>
<name>A0ABT4II55_9EURY</name>
<evidence type="ECO:0000256" key="1">
    <source>
        <dbReference type="SAM" id="Phobius"/>
    </source>
</evidence>
<keyword evidence="1" id="KW-0472">Membrane</keyword>
<feature type="transmembrane region" description="Helical" evidence="1">
    <location>
        <begin position="221"/>
        <end position="241"/>
    </location>
</feature>
<accession>A0ABT4II55</accession>
<dbReference type="Pfam" id="PF07786">
    <property type="entry name" value="HGSNAT_cat"/>
    <property type="match status" value="1"/>
</dbReference>
<keyword evidence="1" id="KW-0812">Transmembrane</keyword>
<feature type="domain" description="Heparan-alpha-glucosaminide N-acetyltransferase catalytic" evidence="2">
    <location>
        <begin position="3"/>
        <end position="229"/>
    </location>
</feature>
<dbReference type="EMBL" id="JAPTGB010000023">
    <property type="protein sequence ID" value="MCZ0861415.1"/>
    <property type="molecule type" value="Genomic_DNA"/>
</dbReference>
<evidence type="ECO:0000259" key="2">
    <source>
        <dbReference type="Pfam" id="PF07786"/>
    </source>
</evidence>
<dbReference type="Proteomes" id="UP001141422">
    <property type="component" value="Unassembled WGS sequence"/>
</dbReference>
<dbReference type="RefSeq" id="WP_268925604.1">
    <property type="nucleotide sequence ID" value="NZ_JAPTGB010000023.1"/>
</dbReference>
<evidence type="ECO:0000313" key="3">
    <source>
        <dbReference type="EMBL" id="MCZ0861415.1"/>
    </source>
</evidence>
<feature type="transmembrane region" description="Helical" evidence="1">
    <location>
        <begin position="104"/>
        <end position="125"/>
    </location>
</feature>
<organism evidence="3 4">
    <name type="scientific">Methanocorpusculum petauri</name>
    <dbReference type="NCBI Taxonomy" id="3002863"/>
    <lineage>
        <taxon>Archaea</taxon>
        <taxon>Methanobacteriati</taxon>
        <taxon>Methanobacteriota</taxon>
        <taxon>Stenosarchaea group</taxon>
        <taxon>Methanomicrobia</taxon>
        <taxon>Methanomicrobiales</taxon>
        <taxon>Methanocorpusculaceae</taxon>
        <taxon>Methanocorpusculum</taxon>
    </lineage>
</organism>
<feature type="transmembrane region" description="Helical" evidence="1">
    <location>
        <begin position="43"/>
        <end position="65"/>
    </location>
</feature>